<evidence type="ECO:0000259" key="4">
    <source>
        <dbReference type="Pfam" id="PF00248"/>
    </source>
</evidence>
<dbReference type="Pfam" id="PF00248">
    <property type="entry name" value="Aldo_ket_red"/>
    <property type="match status" value="1"/>
</dbReference>
<evidence type="ECO:0000256" key="2">
    <source>
        <dbReference type="ARBA" id="ARBA00022857"/>
    </source>
</evidence>
<sequence>MYPEPNTDSPARLSVRQTDSPGMIYTNLGKSGLRVSCLGLGESHSVYVEIAEDLMTLAYENGINLFDTAEVYAAGKAEMVLGSIIKKKGWRWSFFFSHPAHPHVTASAACPLAQVVLLPACMTCRCLCAQTLRLLQGCGWSGPCWGHWLLLGPFFAVQGRHIPPSHGLLAMSGLSFHLH</sequence>
<dbReference type="GO" id="GO:1901379">
    <property type="term" value="P:regulation of potassium ion transmembrane transport"/>
    <property type="evidence" value="ECO:0007669"/>
    <property type="project" value="TreeGrafter"/>
</dbReference>
<dbReference type="Ensembl" id="ENSEEET00000057389.1">
    <property type="protein sequence ID" value="ENSEEEP00000059851.1"/>
    <property type="gene ID" value="ENSEEEG00000007804.2"/>
</dbReference>
<gene>
    <name evidence="5" type="primary">kcnab2b</name>
</gene>
<proteinExistence type="inferred from homology"/>
<dbReference type="GO" id="GO:0015459">
    <property type="term" value="F:potassium channel regulator activity"/>
    <property type="evidence" value="ECO:0007669"/>
    <property type="project" value="TreeGrafter"/>
</dbReference>
<dbReference type="GO" id="GO:0005249">
    <property type="term" value="F:voltage-gated potassium channel activity"/>
    <property type="evidence" value="ECO:0007669"/>
    <property type="project" value="InterPro"/>
</dbReference>
<dbReference type="PANTHER" id="PTHR43150:SF2">
    <property type="entry name" value="HYPERKINETIC, ISOFORM M"/>
    <property type="match status" value="1"/>
</dbReference>
<accession>A0AAY5ESB5</accession>
<dbReference type="InterPro" id="IPR036812">
    <property type="entry name" value="NAD(P)_OxRdtase_dom_sf"/>
</dbReference>
<dbReference type="GO" id="GO:0008076">
    <property type="term" value="C:voltage-gated potassium channel complex"/>
    <property type="evidence" value="ECO:0007669"/>
    <property type="project" value="TreeGrafter"/>
</dbReference>
<dbReference type="GO" id="GO:0016491">
    <property type="term" value="F:oxidoreductase activity"/>
    <property type="evidence" value="ECO:0007669"/>
    <property type="project" value="UniProtKB-KW"/>
</dbReference>
<dbReference type="Gene3D" id="3.20.20.100">
    <property type="entry name" value="NADP-dependent oxidoreductase domain"/>
    <property type="match status" value="1"/>
</dbReference>
<feature type="domain" description="NADP-dependent oxidoreductase" evidence="4">
    <location>
        <begin position="49"/>
        <end position="95"/>
    </location>
</feature>
<dbReference type="SUPFAM" id="SSF51430">
    <property type="entry name" value="NAD(P)-linked oxidoreductase"/>
    <property type="match status" value="1"/>
</dbReference>
<reference evidence="5 6" key="1">
    <citation type="submission" date="2020-05" db="EMBL/GenBank/DDBJ databases">
        <title>Electrophorus electricus (electric eel) genome, fEleEle1, primary haplotype.</title>
        <authorList>
            <person name="Myers G."/>
            <person name="Meyer A."/>
            <person name="Fedrigo O."/>
            <person name="Formenti G."/>
            <person name="Rhie A."/>
            <person name="Tracey A."/>
            <person name="Sims Y."/>
            <person name="Jarvis E.D."/>
        </authorList>
    </citation>
    <scope>NUCLEOTIDE SEQUENCE [LARGE SCALE GENOMIC DNA]</scope>
</reference>
<dbReference type="GeneTree" id="ENSGT00940000157867"/>
<dbReference type="InterPro" id="IPR005401">
    <property type="entry name" value="K_chnl_volt-dep_bsu_KCNAB2"/>
</dbReference>
<organism evidence="5 6">
    <name type="scientific">Electrophorus electricus</name>
    <name type="common">Electric eel</name>
    <name type="synonym">Gymnotus electricus</name>
    <dbReference type="NCBI Taxonomy" id="8005"/>
    <lineage>
        <taxon>Eukaryota</taxon>
        <taxon>Metazoa</taxon>
        <taxon>Chordata</taxon>
        <taxon>Craniata</taxon>
        <taxon>Vertebrata</taxon>
        <taxon>Euteleostomi</taxon>
        <taxon>Actinopterygii</taxon>
        <taxon>Neopterygii</taxon>
        <taxon>Teleostei</taxon>
        <taxon>Ostariophysi</taxon>
        <taxon>Gymnotiformes</taxon>
        <taxon>Gymnotoidei</taxon>
        <taxon>Gymnotidae</taxon>
        <taxon>Electrophorus</taxon>
    </lineage>
</organism>
<protein>
    <submittedName>
        <fullName evidence="5">Potassium voltage-gated channel subfamily A regulatory beta subunit 2b</fullName>
    </submittedName>
</protein>
<dbReference type="PRINTS" id="PR01579">
    <property type="entry name" value="KCNAB2CHANEL"/>
</dbReference>
<reference evidence="5" key="3">
    <citation type="submission" date="2025-09" db="UniProtKB">
        <authorList>
            <consortium name="Ensembl"/>
        </authorList>
    </citation>
    <scope>IDENTIFICATION</scope>
</reference>
<keyword evidence="2" id="KW-0521">NADP</keyword>
<evidence type="ECO:0000256" key="1">
    <source>
        <dbReference type="ARBA" id="ARBA00006515"/>
    </source>
</evidence>
<evidence type="ECO:0000313" key="6">
    <source>
        <dbReference type="Proteomes" id="UP000314983"/>
    </source>
</evidence>
<keyword evidence="3" id="KW-0560">Oxidoreductase</keyword>
<dbReference type="AlphaFoldDB" id="A0AAY5ESB5"/>
<dbReference type="Proteomes" id="UP000314983">
    <property type="component" value="Chromosome 24"/>
</dbReference>
<dbReference type="PANTHER" id="PTHR43150">
    <property type="entry name" value="HYPERKINETIC, ISOFORM M"/>
    <property type="match status" value="1"/>
</dbReference>
<name>A0AAY5ESB5_ELEEL</name>
<keyword evidence="6" id="KW-1185">Reference proteome</keyword>
<reference evidence="5" key="2">
    <citation type="submission" date="2025-08" db="UniProtKB">
        <authorList>
            <consortium name="Ensembl"/>
        </authorList>
    </citation>
    <scope>IDENTIFICATION</scope>
</reference>
<dbReference type="GO" id="GO:0044325">
    <property type="term" value="F:transmembrane transporter binding"/>
    <property type="evidence" value="ECO:0007669"/>
    <property type="project" value="TreeGrafter"/>
</dbReference>
<evidence type="ECO:0000256" key="3">
    <source>
        <dbReference type="ARBA" id="ARBA00023002"/>
    </source>
</evidence>
<dbReference type="InterPro" id="IPR023210">
    <property type="entry name" value="NADP_OxRdtase_dom"/>
</dbReference>
<comment type="similarity">
    <text evidence="1">Belongs to the shaker potassium channel beta subunit family.</text>
</comment>
<dbReference type="InterPro" id="IPR005399">
    <property type="entry name" value="K_chnl_volt-dep_bsu_KCNAB-rel"/>
</dbReference>
<evidence type="ECO:0000313" key="5">
    <source>
        <dbReference type="Ensembl" id="ENSEEEP00000059851.1"/>
    </source>
</evidence>